<accession>A0A367S360</accession>
<comment type="caution">
    <text evidence="1">The sequence shown here is derived from an EMBL/GenBank/DDBJ whole genome shotgun (WGS) entry which is preliminary data.</text>
</comment>
<sequence>MLVKNYCKKNQIPAQDVIELLGSQYGGTWLLTSQLNVQIIDFLNQTFGNSTESKQLPASKEQLQLPESKNNSDLTFQNNSESNQIEQTETVNRVQLASFQTTQIIGANLNIQKQTIQQLLDNSNAEILDMISQNGQKLNGQLMENLQHDFDNLKAIKPYESKPVDTSAYDTLMAELEAKGIISTKS</sequence>
<dbReference type="Proteomes" id="UP000252085">
    <property type="component" value="Unassembled WGS sequence"/>
</dbReference>
<evidence type="ECO:0000313" key="1">
    <source>
        <dbReference type="EMBL" id="RCJ42541.1"/>
    </source>
</evidence>
<reference evidence="1 2" key="1">
    <citation type="submission" date="2016-04" db="EMBL/GenBank/DDBJ databases">
        <authorList>
            <person name="Evans L.H."/>
            <person name="Alamgir A."/>
            <person name="Owens N."/>
            <person name="Weber N.D."/>
            <person name="Virtaneva K."/>
            <person name="Barbian K."/>
            <person name="Babar A."/>
            <person name="Rosenke K."/>
        </authorList>
    </citation>
    <scope>NUCLEOTIDE SEQUENCE [LARGE SCALE GENOMIC DNA]</scope>
    <source>
        <strain evidence="1">NIES-2108</strain>
    </source>
</reference>
<dbReference type="AlphaFoldDB" id="A0A367S360"/>
<protein>
    <submittedName>
        <fullName evidence="1">Uncharacterized protein</fullName>
    </submittedName>
</protein>
<dbReference type="EMBL" id="LXQE01000007">
    <property type="protein sequence ID" value="RCJ42541.1"/>
    <property type="molecule type" value="Genomic_DNA"/>
</dbReference>
<gene>
    <name evidence="1" type="ORF">A6769_37245</name>
</gene>
<name>A0A367S360_NOSPU</name>
<proteinExistence type="predicted"/>
<evidence type="ECO:0000313" key="2">
    <source>
        <dbReference type="Proteomes" id="UP000252085"/>
    </source>
</evidence>
<organism evidence="1 2">
    <name type="scientific">Nostoc punctiforme NIES-2108</name>
    <dbReference type="NCBI Taxonomy" id="1356359"/>
    <lineage>
        <taxon>Bacteria</taxon>
        <taxon>Bacillati</taxon>
        <taxon>Cyanobacteriota</taxon>
        <taxon>Cyanophyceae</taxon>
        <taxon>Nostocales</taxon>
        <taxon>Nostocaceae</taxon>
        <taxon>Nostoc</taxon>
    </lineage>
</organism>